<dbReference type="EMBL" id="JAJAGQ010000008">
    <property type="protein sequence ID" value="KAJ8555313.1"/>
    <property type="molecule type" value="Genomic_DNA"/>
</dbReference>
<protein>
    <submittedName>
        <fullName evidence="2">Uncharacterized protein</fullName>
    </submittedName>
</protein>
<organism evidence="2 3">
    <name type="scientific">Anisodus acutangulus</name>
    <dbReference type="NCBI Taxonomy" id="402998"/>
    <lineage>
        <taxon>Eukaryota</taxon>
        <taxon>Viridiplantae</taxon>
        <taxon>Streptophyta</taxon>
        <taxon>Embryophyta</taxon>
        <taxon>Tracheophyta</taxon>
        <taxon>Spermatophyta</taxon>
        <taxon>Magnoliopsida</taxon>
        <taxon>eudicotyledons</taxon>
        <taxon>Gunneridae</taxon>
        <taxon>Pentapetalae</taxon>
        <taxon>asterids</taxon>
        <taxon>lamiids</taxon>
        <taxon>Solanales</taxon>
        <taxon>Solanaceae</taxon>
        <taxon>Solanoideae</taxon>
        <taxon>Hyoscyameae</taxon>
        <taxon>Anisodus</taxon>
    </lineage>
</organism>
<evidence type="ECO:0000313" key="2">
    <source>
        <dbReference type="EMBL" id="KAJ8555313.1"/>
    </source>
</evidence>
<reference evidence="3" key="1">
    <citation type="journal article" date="2023" name="Proc. Natl. Acad. Sci. U.S.A.">
        <title>Genomic and structural basis for evolution of tropane alkaloid biosynthesis.</title>
        <authorList>
            <person name="Wanga Y.-J."/>
            <person name="Taina T."/>
            <person name="Yua J.-Y."/>
            <person name="Lia J."/>
            <person name="Xua B."/>
            <person name="Chenc J."/>
            <person name="D'Auriad J.C."/>
            <person name="Huanga J.-P."/>
            <person name="Huanga S.-X."/>
        </authorList>
    </citation>
    <scope>NUCLEOTIDE SEQUENCE [LARGE SCALE GENOMIC DNA]</scope>
    <source>
        <strain evidence="3">cv. KIB-2019</strain>
    </source>
</reference>
<dbReference type="AlphaFoldDB" id="A0A9Q1M9T9"/>
<proteinExistence type="predicted"/>
<keyword evidence="3" id="KW-1185">Reference proteome</keyword>
<sequence>MKKQRKAKALRTPIIHNAKRKGGQSQDMQIVPETQDEEMLKLLEEGGNVLSDDEIARRPYRTMEFKNEEDSTSQYVELSSEGSQIFGGAPRRKSGRVMRNNKNDTKELPSNIYNV</sequence>
<dbReference type="Proteomes" id="UP001152561">
    <property type="component" value="Unassembled WGS sequence"/>
</dbReference>
<evidence type="ECO:0000256" key="1">
    <source>
        <dbReference type="SAM" id="MobiDB-lite"/>
    </source>
</evidence>
<feature type="region of interest" description="Disordered" evidence="1">
    <location>
        <begin position="84"/>
        <end position="115"/>
    </location>
</feature>
<gene>
    <name evidence="2" type="ORF">K7X08_012809</name>
</gene>
<evidence type="ECO:0000313" key="3">
    <source>
        <dbReference type="Proteomes" id="UP001152561"/>
    </source>
</evidence>
<accession>A0A9Q1M9T9</accession>
<comment type="caution">
    <text evidence="2">The sequence shown here is derived from an EMBL/GenBank/DDBJ whole genome shotgun (WGS) entry which is preliminary data.</text>
</comment>
<name>A0A9Q1M9T9_9SOLA</name>